<evidence type="ECO:0000259" key="1">
    <source>
        <dbReference type="Pfam" id="PF13550"/>
    </source>
</evidence>
<dbReference type="EMBL" id="LDTB01000025">
    <property type="protein sequence ID" value="KTT72612.1"/>
    <property type="molecule type" value="Genomic_DNA"/>
</dbReference>
<organism evidence="2 3">
    <name type="scientific">Sphingomonas endophytica</name>
    <dbReference type="NCBI Taxonomy" id="869719"/>
    <lineage>
        <taxon>Bacteria</taxon>
        <taxon>Pseudomonadati</taxon>
        <taxon>Pseudomonadota</taxon>
        <taxon>Alphaproteobacteria</taxon>
        <taxon>Sphingomonadales</taxon>
        <taxon>Sphingomonadaceae</taxon>
        <taxon>Sphingomonas</taxon>
    </lineage>
</organism>
<sequence length="1179" mass="124824">MAKALRHVYGPIGGLIIDGPKGLLRGTLNFVAVAVGGPVVAAMQVVAAGASLLEPKPKAPATLASSGDRLTVSINVREPRKIVLGSTAMATDLRDQEWSSDQKFLHRFIVTASHRVQAIREIWFDDKLVWTAAGGVLGDMAKWLQVATVLEGSPANAINIGPRMGLSRRYTGCAYVHLRYQIGRNAKKVDSPFAQSIPSRVTIIGDGAPVYDPRRDSTVPGGSGPQRANDQSTWEWNESAGRNPALAMLFYLLGWRINGRLAVGKGLPPARINLTSFIDAANLCDEPVAKASGGTEPRYRCDGVLSEGDATEAVLDNLKSTMNAVLDDVDGRLRVTVLHNDLAAPIGELGTADVLGAFTWQQTLPLDDSVSVIRGSFVDPSPASLYQQPDYPEVAIASRDGIERSQTVNYPLVQSASQAQRLSKQRLQRMLYGGTFTATFQSTAWKFQKGDVVRFSFAPLGWYQKLFRIADMATQVDGKVPMMLREENAAIYAWDASDAAPVTGVAPTSYDPMLWPIIAGIADVDARLGLVFNDNVITSGREKRDFAREWRGLEAQFLALDARYQVLGSPADLYGARTDAHDGYQALAAVLAGMNPAWDDTTLDTNVDGAALNQRWIATRQQIEAFAAAITGRKGERGADGASAFTLVDVAWTNFPKPNEVYKNGGGDDWTGKARTGEFYNGAASVAGTMDPGCFIGLTTDPTANASYDTIDYGLHYSSNGSYYADRNGIPFWEGAAGAGPRRGQVVSDGKVVRYIIDGYGTVCSHPVNARDEQLYGVFAVAPVGNSIRGITFSGGGAVGSPGASAPLVLTQWSINGVDGWHDNYFGADAYFRQSNDNRATWGPAVRGVGENGTIGADGSTESIIFLRSAVVPATPARDGGDPPPGWSDSPGNGTDFIWMSKSTFKAGVQQKDWSAPQRVSAKDGENGADGFTVEVSVASLSVSCDYLGQPKDGALPIPFTVKVLRGTTDVTSSVSFGTQSSSSGVTVGTIDAAGGRFQLEAIGGDGGFVLMSMSIGGVALPSKRIPIMKNSDQPPPSNITGVSRSFGARVGSTVYEDANASPEAAVLTASASGTIKFAASGSYAAATSGNQYRYIDIEGKVQIRSSGSSSWSDASGPVAGTRASYYPNDGPDPGDIVIEGQIGGLTKDANYEFRFIGRVTAGSTTVTRIYGGIINVSV</sequence>
<dbReference type="Proteomes" id="UP000074310">
    <property type="component" value="Unassembled WGS sequence"/>
</dbReference>
<evidence type="ECO:0000313" key="3">
    <source>
        <dbReference type="Proteomes" id="UP000074310"/>
    </source>
</evidence>
<dbReference type="InterPro" id="IPR032876">
    <property type="entry name" value="J_dom"/>
</dbReference>
<comment type="caution">
    <text evidence="2">The sequence shown here is derived from an EMBL/GenBank/DDBJ whole genome shotgun (WGS) entry which is preliminary data.</text>
</comment>
<reference evidence="2 3" key="1">
    <citation type="journal article" date="2016" name="Front. Microbiol.">
        <title>Genomic Resource of Rice Seed Associated Bacteria.</title>
        <authorList>
            <person name="Midha S."/>
            <person name="Bansal K."/>
            <person name="Sharma S."/>
            <person name="Kumar N."/>
            <person name="Patil P.P."/>
            <person name="Chaudhry V."/>
            <person name="Patil P.B."/>
        </authorList>
    </citation>
    <scope>NUCLEOTIDE SEQUENCE [LARGE SCALE GENOMIC DNA]</scope>
    <source>
        <strain evidence="2 3">NS334</strain>
    </source>
</reference>
<proteinExistence type="predicted"/>
<protein>
    <recommendedName>
        <fullName evidence="1">Tip attachment protein J domain-containing protein</fullName>
    </recommendedName>
</protein>
<gene>
    <name evidence="2" type="ORF">NS334_08435</name>
</gene>
<dbReference type="RefSeq" id="WP_058755530.1">
    <property type="nucleotide sequence ID" value="NZ_LDTB01000025.1"/>
</dbReference>
<dbReference type="PATRIC" id="fig|869719.3.peg.1363"/>
<name>A0A147I3I0_9SPHN</name>
<evidence type="ECO:0000313" key="2">
    <source>
        <dbReference type="EMBL" id="KTT72612.1"/>
    </source>
</evidence>
<accession>A0A147I3I0</accession>
<dbReference type="AlphaFoldDB" id="A0A147I3I0"/>
<keyword evidence="3" id="KW-1185">Reference proteome</keyword>
<dbReference type="Pfam" id="PF13550">
    <property type="entry name" value="Phage-tail_3"/>
    <property type="match status" value="1"/>
</dbReference>
<feature type="domain" description="Tip attachment protein J" evidence="1">
    <location>
        <begin position="310"/>
        <end position="456"/>
    </location>
</feature>